<dbReference type="Proteomes" id="UP000013827">
    <property type="component" value="Unassembled WGS sequence"/>
</dbReference>
<reference evidence="3" key="1">
    <citation type="journal article" date="2013" name="Nature">
        <title>Pan genome of the phytoplankton Emiliania underpins its global distribution.</title>
        <authorList>
            <person name="Read B.A."/>
            <person name="Kegel J."/>
            <person name="Klute M.J."/>
            <person name="Kuo A."/>
            <person name="Lefebvre S.C."/>
            <person name="Maumus F."/>
            <person name="Mayer C."/>
            <person name="Miller J."/>
            <person name="Monier A."/>
            <person name="Salamov A."/>
            <person name="Young J."/>
            <person name="Aguilar M."/>
            <person name="Claverie J.M."/>
            <person name="Frickenhaus S."/>
            <person name="Gonzalez K."/>
            <person name="Herman E.K."/>
            <person name="Lin Y.C."/>
            <person name="Napier J."/>
            <person name="Ogata H."/>
            <person name="Sarno A.F."/>
            <person name="Shmutz J."/>
            <person name="Schroeder D."/>
            <person name="de Vargas C."/>
            <person name="Verret F."/>
            <person name="von Dassow P."/>
            <person name="Valentin K."/>
            <person name="Van de Peer Y."/>
            <person name="Wheeler G."/>
            <person name="Dacks J.B."/>
            <person name="Delwiche C.F."/>
            <person name="Dyhrman S.T."/>
            <person name="Glockner G."/>
            <person name="John U."/>
            <person name="Richards T."/>
            <person name="Worden A.Z."/>
            <person name="Zhang X."/>
            <person name="Grigoriev I.V."/>
            <person name="Allen A.E."/>
            <person name="Bidle K."/>
            <person name="Borodovsky M."/>
            <person name="Bowler C."/>
            <person name="Brownlee C."/>
            <person name="Cock J.M."/>
            <person name="Elias M."/>
            <person name="Gladyshev V.N."/>
            <person name="Groth M."/>
            <person name="Guda C."/>
            <person name="Hadaegh A."/>
            <person name="Iglesias-Rodriguez M.D."/>
            <person name="Jenkins J."/>
            <person name="Jones B.M."/>
            <person name="Lawson T."/>
            <person name="Leese F."/>
            <person name="Lindquist E."/>
            <person name="Lobanov A."/>
            <person name="Lomsadze A."/>
            <person name="Malik S.B."/>
            <person name="Marsh M.E."/>
            <person name="Mackinder L."/>
            <person name="Mock T."/>
            <person name="Mueller-Roeber B."/>
            <person name="Pagarete A."/>
            <person name="Parker M."/>
            <person name="Probert I."/>
            <person name="Quesneville H."/>
            <person name="Raines C."/>
            <person name="Rensing S.A."/>
            <person name="Riano-Pachon D.M."/>
            <person name="Richier S."/>
            <person name="Rokitta S."/>
            <person name="Shiraiwa Y."/>
            <person name="Soanes D.M."/>
            <person name="van der Giezen M."/>
            <person name="Wahlund T.M."/>
            <person name="Williams B."/>
            <person name="Wilson W."/>
            <person name="Wolfe G."/>
            <person name="Wurch L.L."/>
        </authorList>
    </citation>
    <scope>NUCLEOTIDE SEQUENCE</scope>
</reference>
<organism evidence="2 3">
    <name type="scientific">Emiliania huxleyi (strain CCMP1516)</name>
    <dbReference type="NCBI Taxonomy" id="280463"/>
    <lineage>
        <taxon>Eukaryota</taxon>
        <taxon>Haptista</taxon>
        <taxon>Haptophyta</taxon>
        <taxon>Prymnesiophyceae</taxon>
        <taxon>Isochrysidales</taxon>
        <taxon>Noelaerhabdaceae</taxon>
        <taxon>Emiliania</taxon>
    </lineage>
</organism>
<dbReference type="EnsemblProtists" id="EOD41185">
    <property type="protein sequence ID" value="EOD41185"/>
    <property type="gene ID" value="EMIHUDRAFT_448717"/>
</dbReference>
<dbReference type="RefSeq" id="XP_005793614.1">
    <property type="nucleotide sequence ID" value="XM_005793557.1"/>
</dbReference>
<reference evidence="2" key="2">
    <citation type="submission" date="2024-10" db="UniProtKB">
        <authorList>
            <consortium name="EnsemblProtists"/>
        </authorList>
    </citation>
    <scope>IDENTIFICATION</scope>
</reference>
<dbReference type="AlphaFoldDB" id="A0A0D3KZK0"/>
<protein>
    <recommendedName>
        <fullName evidence="4">Sulfotransferase</fullName>
    </recommendedName>
</protein>
<name>A0A0D3KZK0_EMIH1</name>
<proteinExistence type="predicted"/>
<accession>A0A0D3KZK0</accession>
<dbReference type="PaxDb" id="2903-EOD41185"/>
<evidence type="ECO:0000256" key="1">
    <source>
        <dbReference type="SAM" id="MobiDB-lite"/>
    </source>
</evidence>
<dbReference type="KEGG" id="ehx:EMIHUDRAFT_448717"/>
<dbReference type="SUPFAM" id="SSF52540">
    <property type="entry name" value="P-loop containing nucleoside triphosphate hydrolases"/>
    <property type="match status" value="1"/>
</dbReference>
<dbReference type="GeneID" id="17286455"/>
<evidence type="ECO:0000313" key="3">
    <source>
        <dbReference type="Proteomes" id="UP000013827"/>
    </source>
</evidence>
<keyword evidence="3" id="KW-1185">Reference proteome</keyword>
<dbReference type="InterPro" id="IPR027417">
    <property type="entry name" value="P-loop_NTPase"/>
</dbReference>
<dbReference type="Gene3D" id="3.40.50.300">
    <property type="entry name" value="P-loop containing nucleotide triphosphate hydrolases"/>
    <property type="match status" value="1"/>
</dbReference>
<dbReference type="HOGENOM" id="CLU_948072_0_0_1"/>
<feature type="region of interest" description="Disordered" evidence="1">
    <location>
        <begin position="271"/>
        <end position="294"/>
    </location>
</feature>
<sequence>MLTRFPLYNVSGSSSAFWHGEIDSGSCLEADTARPPTGRLRTCSCPPCQAATTATPGDYVFCLPSLVIIGMAKAGTEEMRGWLSSHPAMRVTTERETQFFNQLFGAAGGVPQRQQGRGKRAGGRALAEESPAAVQARVIADLASAWPRYASLFPVLRSEVGRVLTFEKSAGYTHTRRKGSRVSGLVDVVPTLAHRLMPSARFKCGGSVDADFEQMVLRWTYCLATSKSVAPKRKLSAAWEAALRLAYTPVIRRFKEALPCLHAPWREADGEHAGEAADNKETGAHEELRRKMCP</sequence>
<evidence type="ECO:0000313" key="2">
    <source>
        <dbReference type="EnsemblProtists" id="EOD41185"/>
    </source>
</evidence>
<evidence type="ECO:0008006" key="4">
    <source>
        <dbReference type="Google" id="ProtNLM"/>
    </source>
</evidence>